<dbReference type="AlphaFoldDB" id="A0A1S7LLB7"/>
<reference evidence="1" key="1">
    <citation type="submission" date="2015-04" db="EMBL/GenBank/DDBJ databases">
        <authorList>
            <person name="Syromyatnikov M.Y."/>
            <person name="Popov V.N."/>
        </authorList>
    </citation>
    <scope>NUCLEOTIDE SEQUENCE</scope>
    <source>
        <strain evidence="1">MO-1</strain>
    </source>
</reference>
<name>A0A1S7LLB7_MAGMO</name>
<sequence length="36" mass="3870">MSGKDAREAYNTEVKAPGMGLKFKGEVARRAIHPGP</sequence>
<organism evidence="1">
    <name type="scientific">Magnetococcus massalia (strain MO-1)</name>
    <dbReference type="NCBI Taxonomy" id="451514"/>
    <lineage>
        <taxon>Bacteria</taxon>
        <taxon>Pseudomonadati</taxon>
        <taxon>Pseudomonadota</taxon>
        <taxon>Magnetococcia</taxon>
        <taxon>Magnetococcales</taxon>
        <taxon>Magnetococcaceae</taxon>
        <taxon>Magnetococcus</taxon>
    </lineage>
</organism>
<proteinExistence type="predicted"/>
<evidence type="ECO:0000313" key="1">
    <source>
        <dbReference type="EMBL" id="CRH07695.1"/>
    </source>
</evidence>
<dbReference type="EMBL" id="LO017727">
    <property type="protein sequence ID" value="CRH07695.1"/>
    <property type="molecule type" value="Genomic_DNA"/>
</dbReference>
<accession>A0A1S7LLB7</accession>
<gene>
    <name evidence="1" type="ORF">MAGMO_3559</name>
</gene>
<protein>
    <submittedName>
        <fullName evidence="1">Uncharacterized protein</fullName>
    </submittedName>
</protein>